<reference evidence="1" key="1">
    <citation type="submission" date="2020-05" db="EMBL/GenBank/DDBJ databases">
        <title>Large-scale comparative analyses of tick genomes elucidate their genetic diversity and vector capacities.</title>
        <authorList>
            <person name="Jia N."/>
            <person name="Wang J."/>
            <person name="Shi W."/>
            <person name="Du L."/>
            <person name="Sun Y."/>
            <person name="Zhan W."/>
            <person name="Jiang J."/>
            <person name="Wang Q."/>
            <person name="Zhang B."/>
            <person name="Ji P."/>
            <person name="Sakyi L.B."/>
            <person name="Cui X."/>
            <person name="Yuan T."/>
            <person name="Jiang B."/>
            <person name="Yang W."/>
            <person name="Lam T.T.-Y."/>
            <person name="Chang Q."/>
            <person name="Ding S."/>
            <person name="Wang X."/>
            <person name="Zhu J."/>
            <person name="Ruan X."/>
            <person name="Zhao L."/>
            <person name="Wei J."/>
            <person name="Que T."/>
            <person name="Du C."/>
            <person name="Cheng J."/>
            <person name="Dai P."/>
            <person name="Han X."/>
            <person name="Huang E."/>
            <person name="Gao Y."/>
            <person name="Liu J."/>
            <person name="Shao H."/>
            <person name="Ye R."/>
            <person name="Li L."/>
            <person name="Wei W."/>
            <person name="Wang X."/>
            <person name="Wang C."/>
            <person name="Yang T."/>
            <person name="Huo Q."/>
            <person name="Li W."/>
            <person name="Guo W."/>
            <person name="Chen H."/>
            <person name="Zhou L."/>
            <person name="Ni X."/>
            <person name="Tian J."/>
            <person name="Zhou Y."/>
            <person name="Sheng Y."/>
            <person name="Liu T."/>
            <person name="Pan Y."/>
            <person name="Xia L."/>
            <person name="Li J."/>
            <person name="Zhao F."/>
            <person name="Cao W."/>
        </authorList>
    </citation>
    <scope>NUCLEOTIDE SEQUENCE</scope>
    <source>
        <strain evidence="1">Dsil-2018</strain>
    </source>
</reference>
<evidence type="ECO:0000313" key="1">
    <source>
        <dbReference type="EMBL" id="KAH7946072.1"/>
    </source>
</evidence>
<dbReference type="EMBL" id="CM023475">
    <property type="protein sequence ID" value="KAH7946072.1"/>
    <property type="molecule type" value="Genomic_DNA"/>
</dbReference>
<comment type="caution">
    <text evidence="1">The sequence shown here is derived from an EMBL/GenBank/DDBJ whole genome shotgun (WGS) entry which is preliminary data.</text>
</comment>
<dbReference type="Proteomes" id="UP000821865">
    <property type="component" value="Chromosome 6"/>
</dbReference>
<gene>
    <name evidence="1" type="ORF">HPB49_019980</name>
</gene>
<evidence type="ECO:0000313" key="2">
    <source>
        <dbReference type="Proteomes" id="UP000821865"/>
    </source>
</evidence>
<proteinExistence type="predicted"/>
<protein>
    <submittedName>
        <fullName evidence="1">Uncharacterized protein</fullName>
    </submittedName>
</protein>
<name>A0ACB8CME1_DERSI</name>
<keyword evidence="2" id="KW-1185">Reference proteome</keyword>
<organism evidence="1 2">
    <name type="scientific">Dermacentor silvarum</name>
    <name type="common">Tick</name>
    <dbReference type="NCBI Taxonomy" id="543639"/>
    <lineage>
        <taxon>Eukaryota</taxon>
        <taxon>Metazoa</taxon>
        <taxon>Ecdysozoa</taxon>
        <taxon>Arthropoda</taxon>
        <taxon>Chelicerata</taxon>
        <taxon>Arachnida</taxon>
        <taxon>Acari</taxon>
        <taxon>Parasitiformes</taxon>
        <taxon>Ixodida</taxon>
        <taxon>Ixodoidea</taxon>
        <taxon>Ixodidae</taxon>
        <taxon>Rhipicephalinae</taxon>
        <taxon>Dermacentor</taxon>
    </lineage>
</organism>
<accession>A0ACB8CME1</accession>
<sequence>MQVLCLFFPFPHIIPCCETGCRTSCGGATCISQRQSLVRHLEQEHDIRITKCNKCSLCGAELSLRPSRHAWFAGGSLEAPATRARHRCPHCEASFTSVRVLSSHVKWHEKQDAMLRAAPRRPPPAAALPVARVDDRAASPGEQGESPTKSLTSSEPGPIVWVALYSAV</sequence>